<dbReference type="InterPro" id="IPR036388">
    <property type="entry name" value="WH-like_DNA-bd_sf"/>
</dbReference>
<evidence type="ECO:0000256" key="3">
    <source>
        <dbReference type="ARBA" id="ARBA00023163"/>
    </source>
</evidence>
<accession>A0A2S9JKJ6</accession>
<keyword evidence="2" id="KW-0805">Transcription regulation</keyword>
<dbReference type="SUPFAM" id="SSF46785">
    <property type="entry name" value="Winged helix' DNA-binding domain"/>
    <property type="match status" value="1"/>
</dbReference>
<keyword evidence="6" id="KW-1185">Reference proteome</keyword>
<dbReference type="InterPro" id="IPR001034">
    <property type="entry name" value="DeoR_HTH"/>
</dbReference>
<dbReference type="PANTHER" id="PTHR30363:SF4">
    <property type="entry name" value="GLYCEROL-3-PHOSPHATE REGULON REPRESSOR"/>
    <property type="match status" value="1"/>
</dbReference>
<dbReference type="EMBL" id="PVBT01000003">
    <property type="protein sequence ID" value="PRD53629.1"/>
    <property type="molecule type" value="Genomic_DNA"/>
</dbReference>
<dbReference type="Pfam" id="PF08220">
    <property type="entry name" value="HTH_DeoR"/>
    <property type="match status" value="1"/>
</dbReference>
<dbReference type="AlphaFoldDB" id="A0A2S9JKJ6"/>
<dbReference type="InterPro" id="IPR014036">
    <property type="entry name" value="DeoR-like_C"/>
</dbReference>
<reference evidence="5 6" key="1">
    <citation type="submission" date="2018-02" db="EMBL/GenBank/DDBJ databases">
        <title>The draft genome of Phyllobacterium myrsinacearum DSM5892.</title>
        <authorList>
            <person name="Li L."/>
            <person name="Liu L."/>
            <person name="Zhang X."/>
            <person name="Wang T."/>
        </authorList>
    </citation>
    <scope>NUCLEOTIDE SEQUENCE [LARGE SCALE GENOMIC DNA]</scope>
    <source>
        <strain evidence="5 6">DSM 5892</strain>
    </source>
</reference>
<gene>
    <name evidence="5" type="ORF">C5750_13335</name>
</gene>
<keyword evidence="1" id="KW-0678">Repressor</keyword>
<dbReference type="SMART" id="SM01134">
    <property type="entry name" value="DeoRC"/>
    <property type="match status" value="1"/>
</dbReference>
<dbReference type="Pfam" id="PF00455">
    <property type="entry name" value="DeoRC"/>
    <property type="match status" value="1"/>
</dbReference>
<comment type="caution">
    <text evidence="5">The sequence shown here is derived from an EMBL/GenBank/DDBJ whole genome shotgun (WGS) entry which is preliminary data.</text>
</comment>
<evidence type="ECO:0000256" key="2">
    <source>
        <dbReference type="ARBA" id="ARBA00023015"/>
    </source>
</evidence>
<dbReference type="Gene3D" id="3.40.50.1360">
    <property type="match status" value="1"/>
</dbReference>
<evidence type="ECO:0000313" key="6">
    <source>
        <dbReference type="Proteomes" id="UP000238563"/>
    </source>
</evidence>
<dbReference type="InterPro" id="IPR036390">
    <property type="entry name" value="WH_DNA-bd_sf"/>
</dbReference>
<feature type="domain" description="HTH deoR-type" evidence="4">
    <location>
        <begin position="10"/>
        <end position="65"/>
    </location>
</feature>
<protein>
    <submittedName>
        <fullName evidence="5">DeoR/GlpR transcriptional regulator</fullName>
    </submittedName>
</protein>
<dbReference type="InterPro" id="IPR037171">
    <property type="entry name" value="NagB/RpiA_transferase-like"/>
</dbReference>
<evidence type="ECO:0000256" key="1">
    <source>
        <dbReference type="ARBA" id="ARBA00022491"/>
    </source>
</evidence>
<organism evidence="5 6">
    <name type="scientific">Phyllobacterium myrsinacearum</name>
    <dbReference type="NCBI Taxonomy" id="28101"/>
    <lineage>
        <taxon>Bacteria</taxon>
        <taxon>Pseudomonadati</taxon>
        <taxon>Pseudomonadota</taxon>
        <taxon>Alphaproteobacteria</taxon>
        <taxon>Hyphomicrobiales</taxon>
        <taxon>Phyllobacteriaceae</taxon>
        <taxon>Phyllobacterium</taxon>
    </lineage>
</organism>
<proteinExistence type="predicted"/>
<dbReference type="SMART" id="SM00420">
    <property type="entry name" value="HTH_DEOR"/>
    <property type="match status" value="1"/>
</dbReference>
<sequence>MSIMSKDLSPDERKDMILKRVNESGRILANAVAAEFGVSEDSIRRDLRELSEAGLVQRFHGGAARSSSSFRSFQQRARDETAGKKAVAAVAAERIAPNSTMLLDSSTTVLEFVRALPVNLQMRIITSSPDIASAALDHPLCEVILLGGTLNRFTRSVIGQSPLAEVQLMHVDYCVLGACAIDESLTLRAENYEDAHLKLAMSKASNEVMLLATAEKLLKQAPFAIAPISAISTLITDRTADPSIVERIRGAGVEVVIADGHAA</sequence>
<evidence type="ECO:0000313" key="5">
    <source>
        <dbReference type="EMBL" id="PRD53629.1"/>
    </source>
</evidence>
<dbReference type="InterPro" id="IPR050313">
    <property type="entry name" value="Carb_Metab_HTH_regulators"/>
</dbReference>
<name>A0A2S9JKJ6_9HYPH</name>
<dbReference type="PANTHER" id="PTHR30363">
    <property type="entry name" value="HTH-TYPE TRANSCRIPTIONAL REGULATOR SRLR-RELATED"/>
    <property type="match status" value="1"/>
</dbReference>
<dbReference type="SUPFAM" id="SSF100950">
    <property type="entry name" value="NagB/RpiA/CoA transferase-like"/>
    <property type="match status" value="1"/>
</dbReference>
<dbReference type="OrthoDB" id="9814815at2"/>
<dbReference type="PRINTS" id="PR00037">
    <property type="entry name" value="HTHLACR"/>
</dbReference>
<evidence type="ECO:0000259" key="4">
    <source>
        <dbReference type="PROSITE" id="PS51000"/>
    </source>
</evidence>
<dbReference type="GO" id="GO:0003700">
    <property type="term" value="F:DNA-binding transcription factor activity"/>
    <property type="evidence" value="ECO:0007669"/>
    <property type="project" value="InterPro"/>
</dbReference>
<keyword evidence="3" id="KW-0804">Transcription</keyword>
<dbReference type="Gene3D" id="1.10.10.10">
    <property type="entry name" value="Winged helix-like DNA-binding domain superfamily/Winged helix DNA-binding domain"/>
    <property type="match status" value="1"/>
</dbReference>
<dbReference type="PROSITE" id="PS51000">
    <property type="entry name" value="HTH_DEOR_2"/>
    <property type="match status" value="1"/>
</dbReference>
<dbReference type="Proteomes" id="UP000238563">
    <property type="component" value="Unassembled WGS sequence"/>
</dbReference>